<evidence type="ECO:0000259" key="9">
    <source>
        <dbReference type="PROSITE" id="PS50071"/>
    </source>
</evidence>
<dbReference type="AlphaFoldDB" id="A0A060D6J6"/>
<evidence type="ECO:0000256" key="4">
    <source>
        <dbReference type="ARBA" id="ARBA00023155"/>
    </source>
</evidence>
<dbReference type="PANTHER" id="PTHR24333">
    <property type="entry name" value="HOMEO BOX HB9 LIKE A-RELATED"/>
    <property type="match status" value="1"/>
</dbReference>
<dbReference type="GO" id="GO:0000981">
    <property type="term" value="F:DNA-binding transcription factor activity, RNA polymerase II-specific"/>
    <property type="evidence" value="ECO:0007669"/>
    <property type="project" value="InterPro"/>
</dbReference>
<name>A0A060D6J6_9NEOP</name>
<dbReference type="PRINTS" id="PR00024">
    <property type="entry name" value="HOMEOBOX"/>
</dbReference>
<gene>
    <name evidence="10" type="primary">pb</name>
</gene>
<feature type="region of interest" description="Disordered" evidence="8">
    <location>
        <begin position="678"/>
        <end position="705"/>
    </location>
</feature>
<dbReference type="PROSITE" id="PS00032">
    <property type="entry name" value="ANTENNAPEDIA"/>
    <property type="match status" value="1"/>
</dbReference>
<dbReference type="PANTHER" id="PTHR24333:SF13">
    <property type="entry name" value="HOMEOBOX DOMAIN-CONTAINING PROTEIN"/>
    <property type="match status" value="1"/>
</dbReference>
<dbReference type="GO" id="GO:0005634">
    <property type="term" value="C:nucleus"/>
    <property type="evidence" value="ECO:0007669"/>
    <property type="project" value="UniProtKB-SubCell"/>
</dbReference>
<dbReference type="GO" id="GO:0048513">
    <property type="term" value="P:animal organ development"/>
    <property type="evidence" value="ECO:0007669"/>
    <property type="project" value="UniProtKB-ARBA"/>
</dbReference>
<keyword evidence="3 6" id="KW-0238">DNA-binding</keyword>
<evidence type="ECO:0000313" key="10">
    <source>
        <dbReference type="EMBL" id="AIB07889.1"/>
    </source>
</evidence>
<evidence type="ECO:0000256" key="7">
    <source>
        <dbReference type="RuleBase" id="RU000682"/>
    </source>
</evidence>
<feature type="compositionally biased region" description="Polar residues" evidence="8">
    <location>
        <begin position="681"/>
        <end position="705"/>
    </location>
</feature>
<dbReference type="SUPFAM" id="SSF46689">
    <property type="entry name" value="Homeodomain-like"/>
    <property type="match status" value="1"/>
</dbReference>
<feature type="region of interest" description="Disordered" evidence="8">
    <location>
        <begin position="208"/>
        <end position="429"/>
    </location>
</feature>
<keyword evidence="2" id="KW-0217">Developmental protein</keyword>
<dbReference type="SMART" id="SM00389">
    <property type="entry name" value="HOX"/>
    <property type="match status" value="1"/>
</dbReference>
<dbReference type="FunFam" id="1.10.10.60:FF:000176">
    <property type="entry name" value="pancreas/duodenum homeobox protein 1"/>
    <property type="match status" value="1"/>
</dbReference>
<feature type="compositionally biased region" description="Low complexity" evidence="8">
    <location>
        <begin position="278"/>
        <end position="309"/>
    </location>
</feature>
<feature type="DNA-binding region" description="Homeobox" evidence="6">
    <location>
        <begin position="154"/>
        <end position="213"/>
    </location>
</feature>
<feature type="region of interest" description="Disordered" evidence="8">
    <location>
        <begin position="99"/>
        <end position="134"/>
    </location>
</feature>
<comment type="subcellular location">
    <subcellularLocation>
        <location evidence="1 6 7">Nucleus</location>
    </subcellularLocation>
</comment>
<feature type="compositionally biased region" description="Low complexity" evidence="8">
    <location>
        <begin position="385"/>
        <end position="407"/>
    </location>
</feature>
<dbReference type="Pfam" id="PF00046">
    <property type="entry name" value="Homeodomain"/>
    <property type="match status" value="1"/>
</dbReference>
<proteinExistence type="predicted"/>
<reference evidence="10" key="2">
    <citation type="submission" date="2014-03" db="EMBL/GenBank/DDBJ databases">
        <authorList>
            <person name="Saikia M."/>
            <person name="Chaudhari Y."/>
            <person name="Khan M."/>
            <person name="Devi D."/>
        </authorList>
    </citation>
    <scope>NUCLEOTIDE SEQUENCE</scope>
</reference>
<dbReference type="InterPro" id="IPR020479">
    <property type="entry name" value="HD_metazoa"/>
</dbReference>
<evidence type="ECO:0000256" key="6">
    <source>
        <dbReference type="PROSITE-ProRule" id="PRU00108"/>
    </source>
</evidence>
<dbReference type="PROSITE" id="PS50071">
    <property type="entry name" value="HOMEOBOX_2"/>
    <property type="match status" value="1"/>
</dbReference>
<dbReference type="Gene3D" id="1.10.10.60">
    <property type="entry name" value="Homeodomain-like"/>
    <property type="match status" value="1"/>
</dbReference>
<dbReference type="InterPro" id="IPR001827">
    <property type="entry name" value="Homeobox_Antennapedia_CS"/>
</dbReference>
<reference evidence="10" key="1">
    <citation type="journal article" date="2014" name="PLoS Genet.">
        <title>Ancient expansion of the hox cluster in lepidoptera generated four homeobox genes implicated in extra-embryonic tissue formation.</title>
        <authorList>
            <person name="Ferguson L."/>
            <person name="Marletaz F."/>
            <person name="Carter J.M."/>
            <person name="Taylor W.R."/>
            <person name="Gibbs M."/>
            <person name="Breuker C.J."/>
            <person name="Holland P.W."/>
        </authorList>
    </citation>
    <scope>NUCLEOTIDE SEQUENCE</scope>
</reference>
<protein>
    <submittedName>
        <fullName evidence="10">Hox cluster protein pb</fullName>
    </submittedName>
</protein>
<evidence type="ECO:0000256" key="1">
    <source>
        <dbReference type="ARBA" id="ARBA00004123"/>
    </source>
</evidence>
<accession>A0A060D6J6</accession>
<organism evidence="10">
    <name type="scientific">Glyphotaelius pellucidus</name>
    <dbReference type="NCBI Taxonomy" id="1271742"/>
    <lineage>
        <taxon>Eukaryota</taxon>
        <taxon>Metazoa</taxon>
        <taxon>Ecdysozoa</taxon>
        <taxon>Arthropoda</taxon>
        <taxon>Hexapoda</taxon>
        <taxon>Insecta</taxon>
        <taxon>Pterygota</taxon>
        <taxon>Neoptera</taxon>
        <taxon>Endopterygota</taxon>
        <taxon>Trichoptera</taxon>
        <taxon>Integripalpia</taxon>
        <taxon>Plenitentoria</taxon>
        <taxon>Limnephiloidea</taxon>
        <taxon>Limnephilidae</taxon>
        <taxon>Limnephilinae</taxon>
        <taxon>Limnephilini</taxon>
        <taxon>Glyphotaelius</taxon>
    </lineage>
</organism>
<dbReference type="GO" id="GO:0003677">
    <property type="term" value="F:DNA binding"/>
    <property type="evidence" value="ECO:0007669"/>
    <property type="project" value="UniProtKB-UniRule"/>
</dbReference>
<sequence>MQEICSTAPMPLEANPLTRKIKCEEFSNMRGQQVMGSEDMGEEDFVSMKPRSPNGGPGPEPGFWLAAVAGGPGCTETGFINSQPSMAEFMTALPPLPPALRGGLSPSRSPPPNMYPHPHQMQGPGSPGLPVPEYPWMKEKKTTRKNSQQENGLPRRLRTAYTNTQLLELEKEFHFNKYLCRPRRIEIAASLDLTERQVKVWFQNRRMKHKRQTLTKGDDGDDKDSTTSEGGKSSKMSSDKFMDEDGPSSKKSCQGCEMPPAGLLGPNEELPDMNASRGNNNNTPSATNNNNTNFNTNSNGASSITSSGSFDKLGGEEDSRSNESSGLHLTSPRLPSTKKVKQENRRNSPNLENIGICKTSPQSSKEGHASNSMPGILDNMAPGKGLSSMSLTPSSTPGTPSTMHPSPLGAPPGALYPRPSPPAAATNAASTVTVQNVPNAIPPYIIRGAHLNNLPNNYAGAHPDYRNDVVAPPLGRTGSKQSQAQQFQQMHPNYAHEIYHTGQQGVSSMEPHHFSRIPTHGRSHELAPRGGAPTRGATRHNYTGALNQVYHQQNFNYNTYKNHHDQGSYHHNPTNYAQAQAYASEHGPYHPNNHFGYHYPAEMGHAMNVAGPVQNESSVIPPYYNADPLQHKNNHNMEYSSKHGYYEGAAYNHAPAHSAAEAAPINAAAYSNSANEAFPTANPSTNHVTSVMTPPTSVQTDSSDNYSSFHQFYEASQVQPASAGDNSNSSSDFHFLSNLANDFAPEYYSI</sequence>
<dbReference type="PROSITE" id="PS00027">
    <property type="entry name" value="HOMEOBOX_1"/>
    <property type="match status" value="1"/>
</dbReference>
<dbReference type="CDD" id="cd00086">
    <property type="entry name" value="homeodomain"/>
    <property type="match status" value="1"/>
</dbReference>
<dbReference type="InterPro" id="IPR001356">
    <property type="entry name" value="HD"/>
</dbReference>
<feature type="compositionally biased region" description="Low complexity" evidence="8">
    <location>
        <begin position="227"/>
        <end position="236"/>
    </location>
</feature>
<feature type="compositionally biased region" description="Polar residues" evidence="8">
    <location>
        <begin position="359"/>
        <end position="373"/>
    </location>
</feature>
<keyword evidence="4 6" id="KW-0371">Homeobox</keyword>
<evidence type="ECO:0000256" key="8">
    <source>
        <dbReference type="SAM" id="MobiDB-lite"/>
    </source>
</evidence>
<evidence type="ECO:0000256" key="3">
    <source>
        <dbReference type="ARBA" id="ARBA00023125"/>
    </source>
</evidence>
<evidence type="ECO:0000256" key="5">
    <source>
        <dbReference type="ARBA" id="ARBA00023242"/>
    </source>
</evidence>
<feature type="domain" description="Homeobox" evidence="9">
    <location>
        <begin position="152"/>
        <end position="212"/>
    </location>
</feature>
<dbReference type="InterPro" id="IPR009057">
    <property type="entry name" value="Homeodomain-like_sf"/>
</dbReference>
<keyword evidence="5 6" id="KW-0539">Nucleus</keyword>
<dbReference type="InterPro" id="IPR017970">
    <property type="entry name" value="Homeobox_CS"/>
</dbReference>
<dbReference type="InterPro" id="IPR050848">
    <property type="entry name" value="Homeobox_TF"/>
</dbReference>
<evidence type="ECO:0000256" key="2">
    <source>
        <dbReference type="ARBA" id="ARBA00022473"/>
    </source>
</evidence>
<dbReference type="EMBL" id="KJ739631">
    <property type="protein sequence ID" value="AIB07889.1"/>
    <property type="molecule type" value="Genomic_DNA"/>
</dbReference>